<dbReference type="HAMAP" id="MF_00335">
    <property type="entry name" value="RNase_Y"/>
    <property type="match status" value="1"/>
</dbReference>
<gene>
    <name evidence="5" type="primary">rny</name>
    <name evidence="8" type="ORF">A11Q_1384</name>
</gene>
<dbReference type="AlphaFoldDB" id="M4VAV2"/>
<feature type="domain" description="HD" evidence="7">
    <location>
        <begin position="350"/>
        <end position="443"/>
    </location>
</feature>
<dbReference type="InterPro" id="IPR003607">
    <property type="entry name" value="HD/PDEase_dom"/>
</dbReference>
<dbReference type="RefSeq" id="WP_015470090.1">
    <property type="nucleotide sequence ID" value="NC_020813.1"/>
</dbReference>
<keyword evidence="3 5" id="KW-0378">Hydrolase</keyword>
<sequence length="541" mass="62537">MDITQILIWLAIGLCVGAVLIYASFFMVRQQILNEAKEEATELLKEAREQFEAEEIERKERIQEIELEAWSEVEEQHLSLEQKCEDLELKVTGKKTLNEEKYKTLRSSLMIKENELRDISMKLKDKQAHFDKIIEQKRELEKSFQESLLNKTQLDFKDVLADIQNKLIQEAQQDYQKYSELAEEEVKEFAEQKAKRIISICIDRFHKEMSTERGIAASYFPSEHARKIFSDHLKENIEVIQKASGCDIHIDENPDQDRWQNIQIIGYDPVRRELTRRIFDRIFRDIEKHKKKILPNELQRVCENLKSELLNQIKRDGDLICKELGLQHVNPEVRQVMGSLRFRYSYTQNQYFHCAEVGWFAGLLAAELGNEIKKSRRAGMLHDLGKALDHELDGSHAVIGADFISTRGEKDDVIYAVRAHHHDVTPTHDMDFLVIAADAISGGRPGARRSTVETYTQKVSGLQEISKRFHGVTDVFVLNGGRECRVLVNSRQVDDLGALKISQQIAKTIEDEMQYPGQIKVVVVRETVTSESTSGRNKQDR</sequence>
<comment type="function">
    <text evidence="5">Endoribonuclease that initiates mRNA decay.</text>
</comment>
<dbReference type="STRING" id="1184267.A11Q_1384"/>
<evidence type="ECO:0000256" key="2">
    <source>
        <dbReference type="ARBA" id="ARBA00022759"/>
    </source>
</evidence>
<dbReference type="InterPro" id="IPR006675">
    <property type="entry name" value="HDIG_dom"/>
</dbReference>
<organism evidence="8 9">
    <name type="scientific">Pseudobdellovibrio exovorus JSS</name>
    <dbReference type="NCBI Taxonomy" id="1184267"/>
    <lineage>
        <taxon>Bacteria</taxon>
        <taxon>Pseudomonadati</taxon>
        <taxon>Bdellovibrionota</taxon>
        <taxon>Bdellovibrionia</taxon>
        <taxon>Bdellovibrionales</taxon>
        <taxon>Pseudobdellovibrionaceae</taxon>
        <taxon>Pseudobdellovibrio</taxon>
    </lineage>
</organism>
<evidence type="ECO:0000259" key="7">
    <source>
        <dbReference type="PROSITE" id="PS51831"/>
    </source>
</evidence>
<keyword evidence="4 5" id="KW-0694">RNA-binding</keyword>
<keyword evidence="5" id="KW-1003">Cell membrane</keyword>
<dbReference type="GO" id="GO:0004521">
    <property type="term" value="F:RNA endonuclease activity"/>
    <property type="evidence" value="ECO:0007669"/>
    <property type="project" value="UniProtKB-UniRule"/>
</dbReference>
<evidence type="ECO:0000256" key="3">
    <source>
        <dbReference type="ARBA" id="ARBA00022801"/>
    </source>
</evidence>
<dbReference type="InterPro" id="IPR017705">
    <property type="entry name" value="Ribonuclease_Y"/>
</dbReference>
<evidence type="ECO:0000256" key="6">
    <source>
        <dbReference type="SAM" id="Coils"/>
    </source>
</evidence>
<dbReference type="CDD" id="cd00077">
    <property type="entry name" value="HDc"/>
    <property type="match status" value="1"/>
</dbReference>
<evidence type="ECO:0000256" key="5">
    <source>
        <dbReference type="HAMAP-Rule" id="MF_00335"/>
    </source>
</evidence>
<feature type="coiled-coil region" evidence="6">
    <location>
        <begin position="123"/>
        <end position="188"/>
    </location>
</feature>
<evidence type="ECO:0000313" key="8">
    <source>
        <dbReference type="EMBL" id="AGH95600.1"/>
    </source>
</evidence>
<keyword evidence="2 5" id="KW-0255">Endonuclease</keyword>
<accession>M4VAV2</accession>
<dbReference type="KEGG" id="bex:A11Q_1384"/>
<dbReference type="eggNOG" id="COG1418">
    <property type="taxonomic scope" value="Bacteria"/>
</dbReference>
<dbReference type="GO" id="GO:0003723">
    <property type="term" value="F:RNA binding"/>
    <property type="evidence" value="ECO:0007669"/>
    <property type="project" value="UniProtKB-UniRule"/>
</dbReference>
<dbReference type="Gene3D" id="1.10.3210.10">
    <property type="entry name" value="Hypothetical protein af1432"/>
    <property type="match status" value="1"/>
</dbReference>
<keyword evidence="9" id="KW-1185">Reference proteome</keyword>
<dbReference type="GO" id="GO:0006402">
    <property type="term" value="P:mRNA catabolic process"/>
    <property type="evidence" value="ECO:0007669"/>
    <property type="project" value="UniProtKB-UniRule"/>
</dbReference>
<dbReference type="EC" id="3.1.-.-" evidence="5"/>
<dbReference type="SUPFAM" id="SSF109604">
    <property type="entry name" value="HD-domain/PDEase-like"/>
    <property type="match status" value="1"/>
</dbReference>
<reference evidence="8 9" key="1">
    <citation type="journal article" date="2013" name="ISME J.">
        <title>By their genes ye shall know them: genomic signatures of predatory bacteria.</title>
        <authorList>
            <person name="Pasternak Z."/>
            <person name="Pietrokovski S."/>
            <person name="Rotem O."/>
            <person name="Gophna U."/>
            <person name="Lurie-Weinberger M.N."/>
            <person name="Jurkevitch E."/>
        </authorList>
    </citation>
    <scope>NUCLEOTIDE SEQUENCE [LARGE SCALE GENOMIC DNA]</scope>
    <source>
        <strain evidence="8 9">JSS</strain>
    </source>
</reference>
<comment type="subcellular location">
    <subcellularLocation>
        <location evidence="5">Cell membrane</location>
        <topology evidence="5">Single-pass membrane protein</topology>
    </subcellularLocation>
</comment>
<dbReference type="EMBL" id="CP003537">
    <property type="protein sequence ID" value="AGH95600.1"/>
    <property type="molecule type" value="Genomic_DNA"/>
</dbReference>
<evidence type="ECO:0000256" key="4">
    <source>
        <dbReference type="ARBA" id="ARBA00022884"/>
    </source>
</evidence>
<dbReference type="PROSITE" id="PS51831">
    <property type="entry name" value="HD"/>
    <property type="match status" value="1"/>
</dbReference>
<evidence type="ECO:0000256" key="1">
    <source>
        <dbReference type="ARBA" id="ARBA00022722"/>
    </source>
</evidence>
<keyword evidence="5" id="KW-1133">Transmembrane helix</keyword>
<feature type="transmembrane region" description="Helical" evidence="5">
    <location>
        <begin position="6"/>
        <end position="28"/>
    </location>
</feature>
<protein>
    <recommendedName>
        <fullName evidence="5">Ribonuclease Y</fullName>
        <shortName evidence="5">RNase Y</shortName>
        <ecNumber evidence="5">3.1.-.-</ecNumber>
    </recommendedName>
</protein>
<keyword evidence="1 5" id="KW-0540">Nuclease</keyword>
<keyword evidence="5" id="KW-0472">Membrane</keyword>
<feature type="coiled-coil region" evidence="6">
    <location>
        <begin position="30"/>
        <end position="90"/>
    </location>
</feature>
<keyword evidence="5" id="KW-0812">Transmembrane</keyword>
<dbReference type="PATRIC" id="fig|1184267.3.peg.1403"/>
<proteinExistence type="inferred from homology"/>
<dbReference type="NCBIfam" id="TIGR00277">
    <property type="entry name" value="HDIG"/>
    <property type="match status" value="1"/>
</dbReference>
<dbReference type="InterPro" id="IPR006674">
    <property type="entry name" value="HD_domain"/>
</dbReference>
<dbReference type="OrthoDB" id="5287820at2"/>
<dbReference type="GO" id="GO:0005886">
    <property type="term" value="C:plasma membrane"/>
    <property type="evidence" value="ECO:0007669"/>
    <property type="project" value="UniProtKB-SubCell"/>
</dbReference>
<dbReference type="Pfam" id="PF01966">
    <property type="entry name" value="HD"/>
    <property type="match status" value="1"/>
</dbReference>
<name>M4VAV2_9BACT</name>
<comment type="similarity">
    <text evidence="5">Belongs to the RNase Y family.</text>
</comment>
<dbReference type="HOGENOM" id="CLU_028328_1_0_7"/>
<keyword evidence="6" id="KW-0175">Coiled coil</keyword>
<dbReference type="GO" id="GO:0016787">
    <property type="term" value="F:hydrolase activity"/>
    <property type="evidence" value="ECO:0007669"/>
    <property type="project" value="UniProtKB-KW"/>
</dbReference>
<evidence type="ECO:0000313" key="9">
    <source>
        <dbReference type="Proteomes" id="UP000012040"/>
    </source>
</evidence>
<dbReference type="Proteomes" id="UP000012040">
    <property type="component" value="Chromosome"/>
</dbReference>